<gene>
    <name evidence="1" type="ORF">LCGC14_1966980</name>
</gene>
<sequence length="211" mass="23370">MSMTLREALHGERGAIDQLNAWLGGERPKNTSAGEGAPIRPITARAWFTLDGHTARELVFQEVYPEPTKVTPENLLIELEDTLAGAVGTRPVGLLEVRYHEEGRADWPGVKLQRKLRDLTEADQPMSTTFLRGEVARLNRENGQLVDAIMGSHGDLRTLVATQAEQLAHLATQRATTTWKSLIGAYEQPPLEAAVAEALEAYVRRRKEEIA</sequence>
<feature type="non-terminal residue" evidence="1">
    <location>
        <position position="211"/>
    </location>
</feature>
<dbReference type="InterPro" id="IPR010426">
    <property type="entry name" value="MTTB_MeTrfase"/>
</dbReference>
<proteinExistence type="predicted"/>
<dbReference type="Pfam" id="PF06253">
    <property type="entry name" value="MTTB"/>
    <property type="match status" value="1"/>
</dbReference>
<name>A0A0F9G147_9ZZZZ</name>
<dbReference type="GO" id="GO:0015948">
    <property type="term" value="P:methanogenesis"/>
    <property type="evidence" value="ECO:0007669"/>
    <property type="project" value="InterPro"/>
</dbReference>
<evidence type="ECO:0000313" key="1">
    <source>
        <dbReference type="EMBL" id="KKL84211.1"/>
    </source>
</evidence>
<dbReference type="AlphaFoldDB" id="A0A0F9G147"/>
<dbReference type="EMBL" id="LAZR01021764">
    <property type="protein sequence ID" value="KKL84211.1"/>
    <property type="molecule type" value="Genomic_DNA"/>
</dbReference>
<comment type="caution">
    <text evidence="1">The sequence shown here is derived from an EMBL/GenBank/DDBJ whole genome shotgun (WGS) entry which is preliminary data.</text>
</comment>
<accession>A0A0F9G147</accession>
<protein>
    <submittedName>
        <fullName evidence="1">Uncharacterized protein</fullName>
    </submittedName>
</protein>
<reference evidence="1" key="1">
    <citation type="journal article" date="2015" name="Nature">
        <title>Complex archaea that bridge the gap between prokaryotes and eukaryotes.</title>
        <authorList>
            <person name="Spang A."/>
            <person name="Saw J.H."/>
            <person name="Jorgensen S.L."/>
            <person name="Zaremba-Niedzwiedzka K."/>
            <person name="Martijn J."/>
            <person name="Lind A.E."/>
            <person name="van Eijk R."/>
            <person name="Schleper C."/>
            <person name="Guy L."/>
            <person name="Ettema T.J."/>
        </authorList>
    </citation>
    <scope>NUCLEOTIDE SEQUENCE</scope>
</reference>
<dbReference type="GO" id="GO:0008168">
    <property type="term" value="F:methyltransferase activity"/>
    <property type="evidence" value="ECO:0007669"/>
    <property type="project" value="InterPro"/>
</dbReference>
<organism evidence="1">
    <name type="scientific">marine sediment metagenome</name>
    <dbReference type="NCBI Taxonomy" id="412755"/>
    <lineage>
        <taxon>unclassified sequences</taxon>
        <taxon>metagenomes</taxon>
        <taxon>ecological metagenomes</taxon>
    </lineage>
</organism>